<dbReference type="InterPro" id="IPR011058">
    <property type="entry name" value="Cyanovirin-N"/>
</dbReference>
<evidence type="ECO:0000313" key="3">
    <source>
        <dbReference type="EMBL" id="KAK3365562.1"/>
    </source>
</evidence>
<reference evidence="3" key="2">
    <citation type="submission" date="2023-06" db="EMBL/GenBank/DDBJ databases">
        <authorList>
            <consortium name="Lawrence Berkeley National Laboratory"/>
            <person name="Haridas S."/>
            <person name="Hensen N."/>
            <person name="Bonometti L."/>
            <person name="Westerberg I."/>
            <person name="Brannstrom I.O."/>
            <person name="Guillou S."/>
            <person name="Cros-Aarteil S."/>
            <person name="Calhoun S."/>
            <person name="Kuo A."/>
            <person name="Mondo S."/>
            <person name="Pangilinan J."/>
            <person name="Riley R."/>
            <person name="Labutti K."/>
            <person name="Andreopoulos B."/>
            <person name="Lipzen A."/>
            <person name="Chen C."/>
            <person name="Yanf M."/>
            <person name="Daum C."/>
            <person name="Ng V."/>
            <person name="Clum A."/>
            <person name="Steindorff A."/>
            <person name="Ohm R."/>
            <person name="Martin F."/>
            <person name="Silar P."/>
            <person name="Natvig D."/>
            <person name="Lalanne C."/>
            <person name="Gautier V."/>
            <person name="Ament-Velasquez S.L."/>
            <person name="Kruys A."/>
            <person name="Hutchinson M.I."/>
            <person name="Powell A.J."/>
            <person name="Barry K."/>
            <person name="Miller A.N."/>
            <person name="Grigoriev I.V."/>
            <person name="Debuchy R."/>
            <person name="Gladieux P."/>
            <person name="Thoren M.H."/>
            <person name="Johannesson H."/>
        </authorList>
    </citation>
    <scope>NUCLEOTIDE SEQUENCE</scope>
    <source>
        <strain evidence="3">CBS 958.72</strain>
    </source>
</reference>
<evidence type="ECO:0000313" key="4">
    <source>
        <dbReference type="Proteomes" id="UP001287356"/>
    </source>
</evidence>
<proteinExistence type="predicted"/>
<keyword evidence="1" id="KW-0732">Signal</keyword>
<dbReference type="AlphaFoldDB" id="A0AAE0MZW1"/>
<organism evidence="3 4">
    <name type="scientific">Lasiosphaeria ovina</name>
    <dbReference type="NCBI Taxonomy" id="92902"/>
    <lineage>
        <taxon>Eukaryota</taxon>
        <taxon>Fungi</taxon>
        <taxon>Dikarya</taxon>
        <taxon>Ascomycota</taxon>
        <taxon>Pezizomycotina</taxon>
        <taxon>Sordariomycetes</taxon>
        <taxon>Sordariomycetidae</taxon>
        <taxon>Sordariales</taxon>
        <taxon>Lasiosphaeriaceae</taxon>
        <taxon>Lasiosphaeria</taxon>
    </lineage>
</organism>
<dbReference type="Gene3D" id="2.30.60.10">
    <property type="entry name" value="Cyanovirin-N"/>
    <property type="match status" value="1"/>
</dbReference>
<dbReference type="EMBL" id="JAULSN010000008">
    <property type="protein sequence ID" value="KAK3365562.1"/>
    <property type="molecule type" value="Genomic_DNA"/>
</dbReference>
<evidence type="ECO:0000259" key="2">
    <source>
        <dbReference type="Pfam" id="PF08881"/>
    </source>
</evidence>
<dbReference type="Pfam" id="PF08881">
    <property type="entry name" value="CVNH"/>
    <property type="match status" value="1"/>
</dbReference>
<feature type="domain" description="Cyanovirin-N" evidence="2">
    <location>
        <begin position="40"/>
        <end position="116"/>
    </location>
</feature>
<accession>A0AAE0MZW1</accession>
<comment type="caution">
    <text evidence="3">The sequence shown here is derived from an EMBL/GenBank/DDBJ whole genome shotgun (WGS) entry which is preliminary data.</text>
</comment>
<dbReference type="Proteomes" id="UP001287356">
    <property type="component" value="Unassembled WGS sequence"/>
</dbReference>
<keyword evidence="4" id="KW-1185">Reference proteome</keyword>
<evidence type="ECO:0000256" key="1">
    <source>
        <dbReference type="SAM" id="SignalP"/>
    </source>
</evidence>
<dbReference type="InterPro" id="IPR036673">
    <property type="entry name" value="Cyanovirin-N_sf"/>
</dbReference>
<dbReference type="SUPFAM" id="SSF51322">
    <property type="entry name" value="Cyanovirin-N"/>
    <property type="match status" value="1"/>
</dbReference>
<protein>
    <recommendedName>
        <fullName evidence="2">Cyanovirin-N domain-containing protein</fullName>
    </recommendedName>
</protein>
<sequence>MFLMDILLFSLALVGPVSGYHFKDFCGQGEYMILDYGLYIATCPNMSDPWTSQIDVLNLCLNNVDGVLTFAENSVPGYAGATCNECFNHGEHSTVVTCNCKNNSGEEHYSTIDLNDERGLQIAIPNTIMCNGFVGTLTAIPPQKV</sequence>
<name>A0AAE0MZW1_9PEZI</name>
<reference evidence="3" key="1">
    <citation type="journal article" date="2023" name="Mol. Phylogenet. Evol.">
        <title>Genome-scale phylogeny and comparative genomics of the fungal order Sordariales.</title>
        <authorList>
            <person name="Hensen N."/>
            <person name="Bonometti L."/>
            <person name="Westerberg I."/>
            <person name="Brannstrom I.O."/>
            <person name="Guillou S."/>
            <person name="Cros-Aarteil S."/>
            <person name="Calhoun S."/>
            <person name="Haridas S."/>
            <person name="Kuo A."/>
            <person name="Mondo S."/>
            <person name="Pangilinan J."/>
            <person name="Riley R."/>
            <person name="LaButti K."/>
            <person name="Andreopoulos B."/>
            <person name="Lipzen A."/>
            <person name="Chen C."/>
            <person name="Yan M."/>
            <person name="Daum C."/>
            <person name="Ng V."/>
            <person name="Clum A."/>
            <person name="Steindorff A."/>
            <person name="Ohm R.A."/>
            <person name="Martin F."/>
            <person name="Silar P."/>
            <person name="Natvig D.O."/>
            <person name="Lalanne C."/>
            <person name="Gautier V."/>
            <person name="Ament-Velasquez S.L."/>
            <person name="Kruys A."/>
            <person name="Hutchinson M.I."/>
            <person name="Powell A.J."/>
            <person name="Barry K."/>
            <person name="Miller A.N."/>
            <person name="Grigoriev I.V."/>
            <person name="Debuchy R."/>
            <person name="Gladieux P."/>
            <person name="Hiltunen Thoren M."/>
            <person name="Johannesson H."/>
        </authorList>
    </citation>
    <scope>NUCLEOTIDE SEQUENCE</scope>
    <source>
        <strain evidence="3">CBS 958.72</strain>
    </source>
</reference>
<feature type="chain" id="PRO_5042157590" description="Cyanovirin-N domain-containing protein" evidence="1">
    <location>
        <begin position="20"/>
        <end position="145"/>
    </location>
</feature>
<feature type="signal peptide" evidence="1">
    <location>
        <begin position="1"/>
        <end position="19"/>
    </location>
</feature>
<gene>
    <name evidence="3" type="ORF">B0T24DRAFT_682654</name>
</gene>